<feature type="domain" description="Dihydroorotase catalytic" evidence="5">
    <location>
        <begin position="59"/>
        <end position="231"/>
    </location>
</feature>
<reference evidence="6" key="1">
    <citation type="submission" date="2018-05" db="EMBL/GenBank/DDBJ databases">
        <authorList>
            <person name="Lanie J.A."/>
            <person name="Ng W.-L."/>
            <person name="Kazmierczak K.M."/>
            <person name="Andrzejewski T.M."/>
            <person name="Davidsen T.M."/>
            <person name="Wayne K.J."/>
            <person name="Tettelin H."/>
            <person name="Glass J.I."/>
            <person name="Rusch D."/>
            <person name="Podicherti R."/>
            <person name="Tsui H.-C.T."/>
            <person name="Winkler M.E."/>
        </authorList>
    </citation>
    <scope>NUCLEOTIDE SEQUENCE</scope>
</reference>
<dbReference type="AlphaFoldDB" id="A0A383DA06"/>
<comment type="cofactor">
    <cofactor evidence="1">
        <name>Zn(2+)</name>
        <dbReference type="ChEBI" id="CHEBI:29105"/>
    </cofactor>
</comment>
<evidence type="ECO:0000256" key="4">
    <source>
        <dbReference type="ARBA" id="ARBA00022975"/>
    </source>
</evidence>
<protein>
    <recommendedName>
        <fullName evidence="5">Dihydroorotase catalytic domain-containing protein</fullName>
    </recommendedName>
</protein>
<dbReference type="InterPro" id="IPR032466">
    <property type="entry name" value="Metal_Hydrolase"/>
</dbReference>
<dbReference type="Gene3D" id="3.20.20.140">
    <property type="entry name" value="Metal-dependent hydrolases"/>
    <property type="match status" value="1"/>
</dbReference>
<evidence type="ECO:0000313" key="6">
    <source>
        <dbReference type="EMBL" id="SVE41140.1"/>
    </source>
</evidence>
<evidence type="ECO:0000256" key="2">
    <source>
        <dbReference type="ARBA" id="ARBA00022723"/>
    </source>
</evidence>
<feature type="non-terminal residue" evidence="6">
    <location>
        <position position="1"/>
    </location>
</feature>
<feature type="non-terminal residue" evidence="6">
    <location>
        <position position="236"/>
    </location>
</feature>
<name>A0A383DA06_9ZZZZ</name>
<evidence type="ECO:0000256" key="3">
    <source>
        <dbReference type="ARBA" id="ARBA00022801"/>
    </source>
</evidence>
<dbReference type="SUPFAM" id="SSF51338">
    <property type="entry name" value="Composite domain of metallo-dependent hydrolases"/>
    <property type="match status" value="1"/>
</dbReference>
<dbReference type="InterPro" id="IPR002195">
    <property type="entry name" value="Dihydroorotase_CS"/>
</dbReference>
<keyword evidence="3" id="KW-0378">Hydrolase</keyword>
<dbReference type="Pfam" id="PF12890">
    <property type="entry name" value="DHOase"/>
    <property type="match status" value="1"/>
</dbReference>
<dbReference type="GO" id="GO:0004038">
    <property type="term" value="F:allantoinase activity"/>
    <property type="evidence" value="ECO:0007669"/>
    <property type="project" value="TreeGrafter"/>
</dbReference>
<dbReference type="GO" id="GO:0005737">
    <property type="term" value="C:cytoplasm"/>
    <property type="evidence" value="ECO:0007669"/>
    <property type="project" value="TreeGrafter"/>
</dbReference>
<evidence type="ECO:0000256" key="1">
    <source>
        <dbReference type="ARBA" id="ARBA00001947"/>
    </source>
</evidence>
<accession>A0A383DA06</accession>
<keyword evidence="2" id="KW-0479">Metal-binding</keyword>
<dbReference type="Gene3D" id="2.30.40.10">
    <property type="entry name" value="Urease, subunit C, domain 1"/>
    <property type="match status" value="1"/>
</dbReference>
<gene>
    <name evidence="6" type="ORF">METZ01_LOCUS493994</name>
</gene>
<evidence type="ECO:0000259" key="5">
    <source>
        <dbReference type="Pfam" id="PF12890"/>
    </source>
</evidence>
<dbReference type="SUPFAM" id="SSF51556">
    <property type="entry name" value="Metallo-dependent hydrolases"/>
    <property type="match status" value="1"/>
</dbReference>
<keyword evidence="4" id="KW-0665">Pyrimidine biosynthesis</keyword>
<organism evidence="6">
    <name type="scientific">marine metagenome</name>
    <dbReference type="NCBI Taxonomy" id="408172"/>
    <lineage>
        <taxon>unclassified sequences</taxon>
        <taxon>metagenomes</taxon>
        <taxon>ecological metagenomes</taxon>
    </lineage>
</organism>
<dbReference type="EMBL" id="UINC01215456">
    <property type="protein sequence ID" value="SVE41140.1"/>
    <property type="molecule type" value="Genomic_DNA"/>
</dbReference>
<dbReference type="GO" id="GO:0046872">
    <property type="term" value="F:metal ion binding"/>
    <property type="evidence" value="ECO:0007669"/>
    <property type="project" value="UniProtKB-KW"/>
</dbReference>
<dbReference type="GO" id="GO:0006145">
    <property type="term" value="P:purine nucleobase catabolic process"/>
    <property type="evidence" value="ECO:0007669"/>
    <property type="project" value="TreeGrafter"/>
</dbReference>
<dbReference type="InterPro" id="IPR011059">
    <property type="entry name" value="Metal-dep_hydrolase_composite"/>
</dbReference>
<dbReference type="PROSITE" id="PS00482">
    <property type="entry name" value="DIHYDROOROTASE_1"/>
    <property type="match status" value="1"/>
</dbReference>
<dbReference type="PANTHER" id="PTHR43668:SF2">
    <property type="entry name" value="ALLANTOINASE"/>
    <property type="match status" value="1"/>
</dbReference>
<dbReference type="PANTHER" id="PTHR43668">
    <property type="entry name" value="ALLANTOINASE"/>
    <property type="match status" value="1"/>
</dbReference>
<proteinExistence type="predicted"/>
<dbReference type="InterPro" id="IPR050138">
    <property type="entry name" value="DHOase/Allantoinase_Hydrolase"/>
</dbReference>
<dbReference type="InterPro" id="IPR024403">
    <property type="entry name" value="DHOase_cat"/>
</dbReference>
<sequence length="236" mass="25701">GNEHMISTIKGSILLENGSIYDPCKNKKIKGSVLLNNGIVKEVGKCSPPKNVKRVNCQGKIVAPGLIDIHAHFREPGREDKETLVTGATAAFSGGFTRVCIMPNTNPPLDTPESIRFIVEKSADLPIHIFPIGAITRRQEGLEITEIGEMVQAGAVAISDDGMPVQNGQVMRYAVEYAQRFNIPVINHAEDIYLMNDGVMNESTLSTQLGLPGNPDIAESVMVYRDLEIAEFTNGR</sequence>